<dbReference type="GO" id="GO:0005524">
    <property type="term" value="F:ATP binding"/>
    <property type="evidence" value="ECO:0007669"/>
    <property type="project" value="UniProtKB-KW"/>
</dbReference>
<evidence type="ECO:0000256" key="2">
    <source>
        <dbReference type="ARBA" id="ARBA00022448"/>
    </source>
</evidence>
<dbReference type="Pfam" id="PF00005">
    <property type="entry name" value="ABC_tran"/>
    <property type="match status" value="1"/>
</dbReference>
<organism evidence="7 8">
    <name type="scientific">Desulfosarcina alkanivorans</name>
    <dbReference type="NCBI Taxonomy" id="571177"/>
    <lineage>
        <taxon>Bacteria</taxon>
        <taxon>Pseudomonadati</taxon>
        <taxon>Thermodesulfobacteriota</taxon>
        <taxon>Desulfobacteria</taxon>
        <taxon>Desulfobacterales</taxon>
        <taxon>Desulfosarcinaceae</taxon>
        <taxon>Desulfosarcina</taxon>
    </lineage>
</organism>
<evidence type="ECO:0000256" key="3">
    <source>
        <dbReference type="ARBA" id="ARBA00022741"/>
    </source>
</evidence>
<dbReference type="InterPro" id="IPR017871">
    <property type="entry name" value="ABC_transporter-like_CS"/>
</dbReference>
<dbReference type="InterPro" id="IPR003593">
    <property type="entry name" value="AAA+_ATPase"/>
</dbReference>
<dbReference type="SMART" id="SM00382">
    <property type="entry name" value="AAA"/>
    <property type="match status" value="1"/>
</dbReference>
<proteinExistence type="inferred from homology"/>
<dbReference type="PIRSF" id="PIRSF039137">
    <property type="entry name" value="ABC_branched_ATPase"/>
    <property type="match status" value="1"/>
</dbReference>
<keyword evidence="3" id="KW-0547">Nucleotide-binding</keyword>
<dbReference type="PANTHER" id="PTHR43820:SF4">
    <property type="entry name" value="HIGH-AFFINITY BRANCHED-CHAIN AMINO ACID TRANSPORT ATP-BINDING PROTEIN LIVF"/>
    <property type="match status" value="1"/>
</dbReference>
<dbReference type="InterPro" id="IPR027417">
    <property type="entry name" value="P-loop_NTPase"/>
</dbReference>
<evidence type="ECO:0000256" key="5">
    <source>
        <dbReference type="ARBA" id="ARBA00022970"/>
    </source>
</evidence>
<evidence type="ECO:0000313" key="8">
    <source>
        <dbReference type="Proteomes" id="UP000427906"/>
    </source>
</evidence>
<dbReference type="Gene3D" id="3.40.50.300">
    <property type="entry name" value="P-loop containing nucleotide triphosphate hydrolases"/>
    <property type="match status" value="1"/>
</dbReference>
<dbReference type="OrthoDB" id="9780436at2"/>
<gene>
    <name evidence="7" type="ORF">DSCA_46110</name>
</gene>
<dbReference type="GO" id="GO:0015658">
    <property type="term" value="F:branched-chain amino acid transmembrane transporter activity"/>
    <property type="evidence" value="ECO:0007669"/>
    <property type="project" value="InterPro"/>
</dbReference>
<keyword evidence="2" id="KW-0813">Transport</keyword>
<protein>
    <submittedName>
        <fullName evidence="7">ABC transporter ATP-binding protein</fullName>
    </submittedName>
</protein>
<evidence type="ECO:0000256" key="1">
    <source>
        <dbReference type="ARBA" id="ARBA00005417"/>
    </source>
</evidence>
<feature type="domain" description="ABC transporter" evidence="6">
    <location>
        <begin position="7"/>
        <end position="240"/>
    </location>
</feature>
<dbReference type="PROSITE" id="PS50893">
    <property type="entry name" value="ABC_TRANSPORTER_2"/>
    <property type="match status" value="1"/>
</dbReference>
<dbReference type="CDD" id="cd03224">
    <property type="entry name" value="ABC_TM1139_LivF_branched"/>
    <property type="match status" value="1"/>
</dbReference>
<dbReference type="InterPro" id="IPR030660">
    <property type="entry name" value="ABC_branched_ATPase_LivF/BraG"/>
</dbReference>
<keyword evidence="8" id="KW-1185">Reference proteome</keyword>
<accession>A0A5K7YUE4</accession>
<comment type="similarity">
    <text evidence="1">Belongs to the ABC transporter superfamily.</text>
</comment>
<dbReference type="PANTHER" id="PTHR43820">
    <property type="entry name" value="HIGH-AFFINITY BRANCHED-CHAIN AMINO ACID TRANSPORT ATP-BINDING PROTEIN LIVF"/>
    <property type="match status" value="1"/>
</dbReference>
<dbReference type="GO" id="GO:0015807">
    <property type="term" value="P:L-amino acid transport"/>
    <property type="evidence" value="ECO:0007669"/>
    <property type="project" value="TreeGrafter"/>
</dbReference>
<sequence length="240" mass="26151">MADQPILELKNVYSSYGSIKALKGISLKVYPGEIVAIIGANGAGKSTTLMTTCCVIPIDQGEIWYDGKAIHGTAAEALPESGLCQVPEGRRIFPRLTVDENLTLGAFFRKDTEAIEADRQHVYNLFPILKDRHKQHGGTLSGGEQQMLAIARALMGRPKVLLLDEPSLGLAPLIVQQIFDIIKDVNKKEGTTILLVEQNANLALQAASRGYVLETGNITLEDNAQELLDNPEIRKAYLGE</sequence>
<evidence type="ECO:0000313" key="7">
    <source>
        <dbReference type="EMBL" id="BBO70681.1"/>
    </source>
</evidence>
<dbReference type="Proteomes" id="UP000427906">
    <property type="component" value="Chromosome"/>
</dbReference>
<evidence type="ECO:0000256" key="4">
    <source>
        <dbReference type="ARBA" id="ARBA00022840"/>
    </source>
</evidence>
<dbReference type="AlphaFoldDB" id="A0A5K7YUE4"/>
<dbReference type="InterPro" id="IPR003439">
    <property type="entry name" value="ABC_transporter-like_ATP-bd"/>
</dbReference>
<dbReference type="SUPFAM" id="SSF52540">
    <property type="entry name" value="P-loop containing nucleoside triphosphate hydrolases"/>
    <property type="match status" value="1"/>
</dbReference>
<evidence type="ECO:0000259" key="6">
    <source>
        <dbReference type="PROSITE" id="PS50893"/>
    </source>
</evidence>
<dbReference type="PROSITE" id="PS00211">
    <property type="entry name" value="ABC_TRANSPORTER_1"/>
    <property type="match status" value="1"/>
</dbReference>
<keyword evidence="5" id="KW-0029">Amino-acid transport</keyword>
<reference evidence="7 8" key="1">
    <citation type="submission" date="2019-11" db="EMBL/GenBank/DDBJ databases">
        <title>Comparative genomics of hydrocarbon-degrading Desulfosarcina strains.</title>
        <authorList>
            <person name="Watanabe M."/>
            <person name="Kojima H."/>
            <person name="Fukui M."/>
        </authorList>
    </citation>
    <scope>NUCLEOTIDE SEQUENCE [LARGE SCALE GENOMIC DNA]</scope>
    <source>
        <strain evidence="7 8">PL12</strain>
    </source>
</reference>
<keyword evidence="4 7" id="KW-0067">ATP-binding</keyword>
<name>A0A5K7YUE4_9BACT</name>
<dbReference type="EMBL" id="AP021874">
    <property type="protein sequence ID" value="BBO70681.1"/>
    <property type="molecule type" value="Genomic_DNA"/>
</dbReference>
<dbReference type="KEGG" id="dalk:DSCA_46110"/>
<dbReference type="GO" id="GO:0016887">
    <property type="term" value="F:ATP hydrolysis activity"/>
    <property type="evidence" value="ECO:0007669"/>
    <property type="project" value="InterPro"/>
</dbReference>
<dbReference type="InterPro" id="IPR052156">
    <property type="entry name" value="BCAA_Transport_ATP-bd_LivF"/>
</dbReference>